<dbReference type="EMBL" id="GGEC01059652">
    <property type="protein sequence ID" value="MBX40136.1"/>
    <property type="molecule type" value="Transcribed_RNA"/>
</dbReference>
<organism evidence="1">
    <name type="scientific">Rhizophora mucronata</name>
    <name type="common">Asiatic mangrove</name>
    <dbReference type="NCBI Taxonomy" id="61149"/>
    <lineage>
        <taxon>Eukaryota</taxon>
        <taxon>Viridiplantae</taxon>
        <taxon>Streptophyta</taxon>
        <taxon>Embryophyta</taxon>
        <taxon>Tracheophyta</taxon>
        <taxon>Spermatophyta</taxon>
        <taxon>Magnoliopsida</taxon>
        <taxon>eudicotyledons</taxon>
        <taxon>Gunneridae</taxon>
        <taxon>Pentapetalae</taxon>
        <taxon>rosids</taxon>
        <taxon>fabids</taxon>
        <taxon>Malpighiales</taxon>
        <taxon>Rhizophoraceae</taxon>
        <taxon>Rhizophora</taxon>
    </lineage>
</organism>
<proteinExistence type="predicted"/>
<accession>A0A2P2NCD2</accession>
<sequence length="41" mass="4594">MRCSSKFHTPNCFCSGVLKRLFDLPIVFTGTSSILKTMKPT</sequence>
<evidence type="ECO:0000313" key="1">
    <source>
        <dbReference type="EMBL" id="MBX40136.1"/>
    </source>
</evidence>
<name>A0A2P2NCD2_RHIMU</name>
<reference evidence="1" key="1">
    <citation type="submission" date="2018-02" db="EMBL/GenBank/DDBJ databases">
        <title>Rhizophora mucronata_Transcriptome.</title>
        <authorList>
            <person name="Meera S.P."/>
            <person name="Sreeshan A."/>
            <person name="Augustine A."/>
        </authorList>
    </citation>
    <scope>NUCLEOTIDE SEQUENCE</scope>
    <source>
        <tissue evidence="1">Leaf</tissue>
    </source>
</reference>
<protein>
    <submittedName>
        <fullName evidence="1">Uncharacterized protein</fullName>
    </submittedName>
</protein>
<dbReference type="AlphaFoldDB" id="A0A2P2NCD2"/>